<feature type="compositionally biased region" description="Low complexity" evidence="1">
    <location>
        <begin position="273"/>
        <end position="295"/>
    </location>
</feature>
<dbReference type="PANTHER" id="PTHR30373:SF2">
    <property type="entry name" value="UPF0603 PROTEIN YGCG"/>
    <property type="match status" value="1"/>
</dbReference>
<evidence type="ECO:0000259" key="4">
    <source>
        <dbReference type="Pfam" id="PF04536"/>
    </source>
</evidence>
<feature type="transmembrane region" description="Helical" evidence="2">
    <location>
        <begin position="187"/>
        <end position="205"/>
    </location>
</feature>
<keyword evidence="2" id="KW-0472">Membrane</keyword>
<dbReference type="Gene3D" id="3.10.310.50">
    <property type="match status" value="1"/>
</dbReference>
<feature type="signal peptide" evidence="3">
    <location>
        <begin position="1"/>
        <end position="24"/>
    </location>
</feature>
<keyword evidence="3" id="KW-0732">Signal</keyword>
<proteinExistence type="predicted"/>
<evidence type="ECO:0000313" key="5">
    <source>
        <dbReference type="EMBL" id="KAB2934403.1"/>
    </source>
</evidence>
<evidence type="ECO:0000256" key="3">
    <source>
        <dbReference type="SAM" id="SignalP"/>
    </source>
</evidence>
<sequence length="312" mass="33345">MTSRFRNLSVLMSASMLAIFSLQAQNPGGVMDIPALKSHLNDTIGFLSSEEQRQIDYRLKAFEKKTGSQIFILIVSSTDIEPIEEYAQRVFEAYQPGRKGVDDGVLFVIAEQDRRMRIHTGYGVEGALPDAICKRILDRLVAPAFREDRRAQGVNNALDAMMAAIEKEPLPAAVTSRWQSSTFFDHVGWFIGGLASLLAAIILPFRRRGWGIIALILNSLIWIPILVLLPEIVEAPEYVQNICIVLGVFAGFVSIGHLIMTIDTGSSGGSGSGSSSSYDSSNSGSSDSSSSSSSGSTGGGGDSGGGGASSSW</sequence>
<evidence type="ECO:0000256" key="2">
    <source>
        <dbReference type="SAM" id="Phobius"/>
    </source>
</evidence>
<evidence type="ECO:0000313" key="6">
    <source>
        <dbReference type="Proteomes" id="UP000460298"/>
    </source>
</evidence>
<gene>
    <name evidence="5" type="ORF">F9K24_05090</name>
</gene>
<comment type="caution">
    <text evidence="5">The sequence shown here is derived from an EMBL/GenBank/DDBJ whole genome shotgun (WGS) entry which is preliminary data.</text>
</comment>
<evidence type="ECO:0000256" key="1">
    <source>
        <dbReference type="SAM" id="MobiDB-lite"/>
    </source>
</evidence>
<dbReference type="Proteomes" id="UP000460298">
    <property type="component" value="Unassembled WGS sequence"/>
</dbReference>
<feature type="transmembrane region" description="Helical" evidence="2">
    <location>
        <begin position="238"/>
        <end position="260"/>
    </location>
</feature>
<reference evidence="5 6" key="1">
    <citation type="submission" date="2019-10" db="EMBL/GenBank/DDBJ databases">
        <title>Extracellular Electron Transfer in a Candidatus Methanoperedens spp. Enrichment Culture.</title>
        <authorList>
            <person name="Berger S."/>
            <person name="Rangel Shaw D."/>
            <person name="Berben T."/>
            <person name="In 'T Zandt M."/>
            <person name="Frank J."/>
            <person name="Reimann J."/>
            <person name="Jetten M.S.M."/>
            <person name="Welte C.U."/>
        </authorList>
    </citation>
    <scope>NUCLEOTIDE SEQUENCE [LARGE SCALE GENOMIC DNA]</scope>
    <source>
        <strain evidence="5">SB12</strain>
    </source>
</reference>
<accession>A0A833M357</accession>
<feature type="region of interest" description="Disordered" evidence="1">
    <location>
        <begin position="266"/>
        <end position="312"/>
    </location>
</feature>
<dbReference type="InterPro" id="IPR007621">
    <property type="entry name" value="TPM_dom"/>
</dbReference>
<dbReference type="AlphaFoldDB" id="A0A833M357"/>
<dbReference type="PANTHER" id="PTHR30373">
    <property type="entry name" value="UPF0603 PROTEIN YGCG"/>
    <property type="match status" value="1"/>
</dbReference>
<dbReference type="Pfam" id="PF04536">
    <property type="entry name" value="TPM_phosphatase"/>
    <property type="match status" value="1"/>
</dbReference>
<feature type="compositionally biased region" description="Gly residues" evidence="1">
    <location>
        <begin position="296"/>
        <end position="312"/>
    </location>
</feature>
<feature type="chain" id="PRO_5032769419" evidence="3">
    <location>
        <begin position="25"/>
        <end position="312"/>
    </location>
</feature>
<keyword evidence="2" id="KW-1133">Transmembrane helix</keyword>
<feature type="transmembrane region" description="Helical" evidence="2">
    <location>
        <begin position="212"/>
        <end position="232"/>
    </location>
</feature>
<dbReference type="EMBL" id="WBUI01000003">
    <property type="protein sequence ID" value="KAB2934403.1"/>
    <property type="molecule type" value="Genomic_DNA"/>
</dbReference>
<keyword evidence="2" id="KW-0812">Transmembrane</keyword>
<name>A0A833M357_9LEPT</name>
<protein>
    <submittedName>
        <fullName evidence="5">TPM domain-containing protein</fullName>
    </submittedName>
</protein>
<organism evidence="5 6">
    <name type="scientific">Leptonema illini</name>
    <dbReference type="NCBI Taxonomy" id="183"/>
    <lineage>
        <taxon>Bacteria</taxon>
        <taxon>Pseudomonadati</taxon>
        <taxon>Spirochaetota</taxon>
        <taxon>Spirochaetia</taxon>
        <taxon>Leptospirales</taxon>
        <taxon>Leptospiraceae</taxon>
        <taxon>Leptonema</taxon>
    </lineage>
</organism>
<feature type="domain" description="TPM" evidence="4">
    <location>
        <begin position="41"/>
        <end position="163"/>
    </location>
</feature>